<keyword evidence="2" id="KW-1185">Reference proteome</keyword>
<comment type="caution">
    <text evidence="1">The sequence shown here is derived from an EMBL/GenBank/DDBJ whole genome shotgun (WGS) entry which is preliminary data.</text>
</comment>
<dbReference type="PATRIC" id="fig|242163.4.peg.4853"/>
<protein>
    <submittedName>
        <fullName evidence="1">Uncharacterized protein</fullName>
    </submittedName>
</protein>
<accession>A0A0L0MF59</accession>
<dbReference type="EMBL" id="LFJJ01000037">
    <property type="protein sequence ID" value="KND60973.1"/>
    <property type="molecule type" value="Genomic_DNA"/>
</dbReference>
<dbReference type="InterPro" id="IPR053842">
    <property type="entry name" value="NikA-like"/>
</dbReference>
<dbReference type="Proteomes" id="UP000036959">
    <property type="component" value="Unassembled WGS sequence"/>
</dbReference>
<evidence type="ECO:0000313" key="1">
    <source>
        <dbReference type="EMBL" id="KND60973.1"/>
    </source>
</evidence>
<reference evidence="2" key="1">
    <citation type="submission" date="2015-06" db="EMBL/GenBank/DDBJ databases">
        <title>Comparative genomics of Burkholderia leaf nodule symbionts.</title>
        <authorList>
            <person name="Carlier A."/>
            <person name="Eberl L."/>
            <person name="Pinto-Carbo M."/>
        </authorList>
    </citation>
    <scope>NUCLEOTIDE SEQUENCE [LARGE SCALE GENOMIC DNA]</scope>
    <source>
        <strain evidence="2">UZHbot4</strain>
    </source>
</reference>
<proteinExistence type="predicted"/>
<organism evidence="1 2">
    <name type="scientific">Candidatus Burkholderia verschuerenii</name>
    <dbReference type="NCBI Taxonomy" id="242163"/>
    <lineage>
        <taxon>Bacteria</taxon>
        <taxon>Pseudomonadati</taxon>
        <taxon>Pseudomonadota</taxon>
        <taxon>Betaproteobacteria</taxon>
        <taxon>Burkholderiales</taxon>
        <taxon>Burkholderiaceae</taxon>
        <taxon>Burkholderia</taxon>
    </lineage>
</organism>
<name>A0A0L0MF59_9BURK</name>
<evidence type="ECO:0000313" key="2">
    <source>
        <dbReference type="Proteomes" id="UP000036959"/>
    </source>
</evidence>
<gene>
    <name evidence="1" type="ORF">BVER_00848c</name>
</gene>
<dbReference type="AlphaFoldDB" id="A0A0L0MF59"/>
<dbReference type="Pfam" id="PF21983">
    <property type="entry name" value="NikA-like"/>
    <property type="match status" value="1"/>
</dbReference>
<sequence length="178" mass="20173">MPRKPSLQTYVSEETKAKFAAAAKKHGYANEAQLLRVVIDRVIGDEPAPPPRPVREAKPKREQINIGLTPDEHYQVESRAKQQGVNRTTWIVNLIRAHVLREPQFSTAELDTLMESNRQIAAVGRNLNQIARNINMDPNAMRSVTLEAIETLVADLKQHRAHVARVMDTNLDRWGLDK</sequence>